<protein>
    <submittedName>
        <fullName evidence="2">Uncharacterized protein</fullName>
    </submittedName>
</protein>
<dbReference type="EMBL" id="CAJOBA010045042">
    <property type="protein sequence ID" value="CAF4171842.1"/>
    <property type="molecule type" value="Genomic_DNA"/>
</dbReference>
<evidence type="ECO:0000313" key="5">
    <source>
        <dbReference type="Proteomes" id="UP000663829"/>
    </source>
</evidence>
<comment type="caution">
    <text evidence="2">The sequence shown here is derived from an EMBL/GenBank/DDBJ whole genome shotgun (WGS) entry which is preliminary data.</text>
</comment>
<dbReference type="EMBL" id="CAJNOK010023383">
    <property type="protein sequence ID" value="CAF1361842.1"/>
    <property type="molecule type" value="Genomic_DNA"/>
</dbReference>
<dbReference type="Proteomes" id="UP000681722">
    <property type="component" value="Unassembled WGS sequence"/>
</dbReference>
<sequence>MTHLSDDSEDDEKLPPRVDRFDVDRSERYFIGKDYGNYYKKDFEHVDEYDKGIISSIQFLYDRRTSFILDFLDRTKTPRLPWHDQGMVLAGEVARDLARHFISRWNIHKVLTVEYSIAQ</sequence>
<accession>A0A815WR22</accession>
<evidence type="ECO:0000313" key="3">
    <source>
        <dbReference type="EMBL" id="CAF4171842.1"/>
    </source>
</evidence>
<organism evidence="2 5">
    <name type="scientific">Didymodactylos carnosus</name>
    <dbReference type="NCBI Taxonomy" id="1234261"/>
    <lineage>
        <taxon>Eukaryota</taxon>
        <taxon>Metazoa</taxon>
        <taxon>Spiralia</taxon>
        <taxon>Gnathifera</taxon>
        <taxon>Rotifera</taxon>
        <taxon>Eurotatoria</taxon>
        <taxon>Bdelloidea</taxon>
        <taxon>Philodinida</taxon>
        <taxon>Philodinidae</taxon>
        <taxon>Didymodactylos</taxon>
    </lineage>
</organism>
<proteinExistence type="predicted"/>
<name>A0A815WR22_9BILA</name>
<evidence type="ECO:0000313" key="1">
    <source>
        <dbReference type="EMBL" id="CAF1361842.1"/>
    </source>
</evidence>
<dbReference type="OrthoDB" id="14911at2759"/>
<gene>
    <name evidence="2" type="ORF">GPM918_LOCUS39058</name>
    <name evidence="1" type="ORF">OVA965_LOCUS31277</name>
    <name evidence="4" type="ORF">SRO942_LOCUS39914</name>
    <name evidence="3" type="ORF">TMI583_LOCUS32106</name>
</gene>
<evidence type="ECO:0000313" key="2">
    <source>
        <dbReference type="EMBL" id="CAF1548574.1"/>
    </source>
</evidence>
<evidence type="ECO:0000313" key="4">
    <source>
        <dbReference type="EMBL" id="CAF4409420.1"/>
    </source>
</evidence>
<dbReference type="Proteomes" id="UP000663829">
    <property type="component" value="Unassembled WGS sequence"/>
</dbReference>
<reference evidence="2" key="1">
    <citation type="submission" date="2021-02" db="EMBL/GenBank/DDBJ databases">
        <authorList>
            <person name="Nowell W R."/>
        </authorList>
    </citation>
    <scope>NUCLEOTIDE SEQUENCE</scope>
</reference>
<dbReference type="EMBL" id="CAJOBC010092452">
    <property type="protein sequence ID" value="CAF4409420.1"/>
    <property type="molecule type" value="Genomic_DNA"/>
</dbReference>
<dbReference type="Gene3D" id="3.30.870.10">
    <property type="entry name" value="Endonuclease Chain A"/>
    <property type="match status" value="1"/>
</dbReference>
<keyword evidence="5" id="KW-1185">Reference proteome</keyword>
<dbReference type="SUPFAM" id="SSF56024">
    <property type="entry name" value="Phospholipase D/nuclease"/>
    <property type="match status" value="1"/>
</dbReference>
<dbReference type="Proteomes" id="UP000677228">
    <property type="component" value="Unassembled WGS sequence"/>
</dbReference>
<dbReference type="EMBL" id="CAJNOQ010026786">
    <property type="protein sequence ID" value="CAF1548574.1"/>
    <property type="molecule type" value="Genomic_DNA"/>
</dbReference>
<dbReference type="AlphaFoldDB" id="A0A815WR22"/>
<dbReference type="Proteomes" id="UP000682733">
    <property type="component" value="Unassembled WGS sequence"/>
</dbReference>